<reference evidence="4 5" key="1">
    <citation type="submission" date="2016-10" db="EMBL/GenBank/DDBJ databases">
        <authorList>
            <person name="de Groot N.N."/>
        </authorList>
    </citation>
    <scope>NUCLEOTIDE SEQUENCE [LARGE SCALE GENOMIC DNA]</scope>
    <source>
        <strain evidence="4 5">DSM 1283</strain>
    </source>
</reference>
<name>A0A1I5CMZ8_9FIRM</name>
<accession>A0A1I5CMZ8</accession>
<dbReference type="PROSITE" id="PS51186">
    <property type="entry name" value="GNAT"/>
    <property type="match status" value="1"/>
</dbReference>
<dbReference type="RefSeq" id="WP_091684260.1">
    <property type="nucleotide sequence ID" value="NZ_BAABFM010000006.1"/>
</dbReference>
<dbReference type="AlphaFoldDB" id="A0A1I5CMZ8"/>
<dbReference type="EMBL" id="FOWD01000003">
    <property type="protein sequence ID" value="SFN88011.1"/>
    <property type="molecule type" value="Genomic_DNA"/>
</dbReference>
<gene>
    <name evidence="4" type="ORF">SAMN04489757_103145</name>
</gene>
<evidence type="ECO:0000256" key="1">
    <source>
        <dbReference type="ARBA" id="ARBA00022679"/>
    </source>
</evidence>
<dbReference type="OrthoDB" id="9798006at2"/>
<dbReference type="Proteomes" id="UP000198806">
    <property type="component" value="Unassembled WGS sequence"/>
</dbReference>
<evidence type="ECO:0000256" key="2">
    <source>
        <dbReference type="ARBA" id="ARBA00023315"/>
    </source>
</evidence>
<dbReference type="Gene3D" id="3.40.630.30">
    <property type="match status" value="1"/>
</dbReference>
<organism evidence="4 5">
    <name type="scientific">Anaerocolumna aminovalerica</name>
    <dbReference type="NCBI Taxonomy" id="1527"/>
    <lineage>
        <taxon>Bacteria</taxon>
        <taxon>Bacillati</taxon>
        <taxon>Bacillota</taxon>
        <taxon>Clostridia</taxon>
        <taxon>Lachnospirales</taxon>
        <taxon>Lachnospiraceae</taxon>
        <taxon>Anaerocolumna</taxon>
    </lineage>
</organism>
<keyword evidence="5" id="KW-1185">Reference proteome</keyword>
<dbReference type="InterPro" id="IPR016181">
    <property type="entry name" value="Acyl_CoA_acyltransferase"/>
</dbReference>
<sequence>MSQITIRMATIEDAEDILKIYNPYILNSVITFEYEEISTAEFQKRISNVLSAFPWLVCLIDDKIAGYSYCSPHHVRAAYGWDCQCAVYLDPEYHKRGIGNALYEALFHIVKLQGYYNVYSLICVPNEGSVALHKRHGFKEVGYYSNTAYKFGQWRHLLIMEKLLQNTFDEPSPVKRMNELDKAVIDKITKDAAGRIH</sequence>
<protein>
    <submittedName>
        <fullName evidence="4">Phosphinothricin acetyltransferase</fullName>
    </submittedName>
</protein>
<keyword evidence="1 4" id="KW-0808">Transferase</keyword>
<keyword evidence="2" id="KW-0012">Acyltransferase</keyword>
<evidence type="ECO:0000313" key="4">
    <source>
        <dbReference type="EMBL" id="SFN88011.1"/>
    </source>
</evidence>
<dbReference type="GO" id="GO:0016747">
    <property type="term" value="F:acyltransferase activity, transferring groups other than amino-acyl groups"/>
    <property type="evidence" value="ECO:0007669"/>
    <property type="project" value="InterPro"/>
</dbReference>
<evidence type="ECO:0000313" key="5">
    <source>
        <dbReference type="Proteomes" id="UP000198806"/>
    </source>
</evidence>
<feature type="domain" description="N-acetyltransferase" evidence="3">
    <location>
        <begin position="4"/>
        <end position="165"/>
    </location>
</feature>
<dbReference type="Pfam" id="PF13420">
    <property type="entry name" value="Acetyltransf_4"/>
    <property type="match status" value="1"/>
</dbReference>
<dbReference type="PANTHER" id="PTHR43072">
    <property type="entry name" value="N-ACETYLTRANSFERASE"/>
    <property type="match status" value="1"/>
</dbReference>
<dbReference type="PANTHER" id="PTHR43072:SF23">
    <property type="entry name" value="UPF0039 PROTEIN C11D3.02C"/>
    <property type="match status" value="1"/>
</dbReference>
<dbReference type="STRING" id="1527.SAMN04489757_103145"/>
<evidence type="ECO:0000259" key="3">
    <source>
        <dbReference type="PROSITE" id="PS51186"/>
    </source>
</evidence>
<dbReference type="SUPFAM" id="SSF55729">
    <property type="entry name" value="Acyl-CoA N-acyltransferases (Nat)"/>
    <property type="match status" value="1"/>
</dbReference>
<dbReference type="InterPro" id="IPR000182">
    <property type="entry name" value="GNAT_dom"/>
</dbReference>
<proteinExistence type="predicted"/>
<dbReference type="CDD" id="cd04301">
    <property type="entry name" value="NAT_SF"/>
    <property type="match status" value="1"/>
</dbReference>